<evidence type="ECO:0000313" key="10">
    <source>
        <dbReference type="EMBL" id="VAW04041.1"/>
    </source>
</evidence>
<gene>
    <name evidence="10" type="ORF">MNBD_ALPHA01-1889</name>
</gene>
<dbReference type="PROSITE" id="PS51918">
    <property type="entry name" value="RADICAL_SAM"/>
    <property type="match status" value="1"/>
</dbReference>
<evidence type="ECO:0000256" key="7">
    <source>
        <dbReference type="ARBA" id="ARBA00023014"/>
    </source>
</evidence>
<evidence type="ECO:0000259" key="8">
    <source>
        <dbReference type="PROSITE" id="PS51332"/>
    </source>
</evidence>
<dbReference type="PANTHER" id="PTHR43409">
    <property type="entry name" value="ANAEROBIC MAGNESIUM-PROTOPORPHYRIN IX MONOMETHYL ESTER CYCLASE-RELATED"/>
    <property type="match status" value="1"/>
</dbReference>
<dbReference type="InterPro" id="IPR051198">
    <property type="entry name" value="BchE-like"/>
</dbReference>
<comment type="cofactor">
    <cofactor evidence="1">
        <name>[4Fe-4S] cluster</name>
        <dbReference type="ChEBI" id="CHEBI:49883"/>
    </cofactor>
</comment>
<dbReference type="Gene3D" id="3.40.50.280">
    <property type="entry name" value="Cobalamin-binding domain"/>
    <property type="match status" value="1"/>
</dbReference>
<dbReference type="Pfam" id="PF04055">
    <property type="entry name" value="Radical_SAM"/>
    <property type="match status" value="1"/>
</dbReference>
<protein>
    <submittedName>
        <fullName evidence="10">Uncharacterized protein</fullName>
    </submittedName>
</protein>
<dbReference type="CDD" id="cd02068">
    <property type="entry name" value="radical_SAM_B12_BD"/>
    <property type="match status" value="1"/>
</dbReference>
<sequence>MKILLINPPCGTRTIGLKNLTKIEPLNLELLGAMVKGRHEVRLVDMEVAPKDLSRILVDFKPDIAGVTSEVVHVETAKQALRLVRLSAPYCLTVVGGHHPTVWPQDFLDPVIDLIVRGEGTETFAEICDARAGGATSFSHIDGLMIRDGDRLVATAPRPLPLTLDHQPMPDRSLTRDYRSRYYYLWERRIAAVRSSVGCSFPCVFCSPRIYSNGGFIARSPELLIEEIAGLEEDFIYLCDDHAFHDPERMHRLADMLLSAGIKKRYFTYARVDSIVENKELFALWARAGLQLVMSGLESLDYEALKRTGKRVEKGQDIEALNILKDLGIGMSAGFLVEDNFTRKDFALIDDFVKQHPAIILTEYTPLTPLPGTVLHRKVEKDIITQDRQFYDLQHFLLPTRTPAKELYAMMRTAYGRVVLRVIVRAGLWRPKNWSWHYFRMIGGLIRNFFALSRGHREVENVVKTEREARDGGQA</sequence>
<dbReference type="InterPro" id="IPR034466">
    <property type="entry name" value="Methyltransferase_Class_B"/>
</dbReference>
<name>A0A3B0SCP5_9ZZZZ</name>
<keyword evidence="5" id="KW-0479">Metal-binding</keyword>
<evidence type="ECO:0000256" key="5">
    <source>
        <dbReference type="ARBA" id="ARBA00022723"/>
    </source>
</evidence>
<dbReference type="SUPFAM" id="SSF102114">
    <property type="entry name" value="Radical SAM enzymes"/>
    <property type="match status" value="1"/>
</dbReference>
<dbReference type="SFLD" id="SFLDG01082">
    <property type="entry name" value="B12-binding_domain_containing"/>
    <property type="match status" value="1"/>
</dbReference>
<feature type="domain" description="B12-binding" evidence="8">
    <location>
        <begin position="11"/>
        <end position="138"/>
    </location>
</feature>
<dbReference type="GO" id="GO:0005829">
    <property type="term" value="C:cytosol"/>
    <property type="evidence" value="ECO:0007669"/>
    <property type="project" value="TreeGrafter"/>
</dbReference>
<dbReference type="InterPro" id="IPR007197">
    <property type="entry name" value="rSAM"/>
</dbReference>
<dbReference type="PROSITE" id="PS51332">
    <property type="entry name" value="B12_BINDING"/>
    <property type="match status" value="1"/>
</dbReference>
<dbReference type="GO" id="GO:0003824">
    <property type="term" value="F:catalytic activity"/>
    <property type="evidence" value="ECO:0007669"/>
    <property type="project" value="InterPro"/>
</dbReference>
<accession>A0A3B0SCP5</accession>
<evidence type="ECO:0000256" key="2">
    <source>
        <dbReference type="ARBA" id="ARBA00022603"/>
    </source>
</evidence>
<dbReference type="PANTHER" id="PTHR43409:SF7">
    <property type="entry name" value="BLL1977 PROTEIN"/>
    <property type="match status" value="1"/>
</dbReference>
<dbReference type="EMBL" id="UOEJ01000181">
    <property type="protein sequence ID" value="VAW04041.1"/>
    <property type="molecule type" value="Genomic_DNA"/>
</dbReference>
<dbReference type="GO" id="GO:0046872">
    <property type="term" value="F:metal ion binding"/>
    <property type="evidence" value="ECO:0007669"/>
    <property type="project" value="UniProtKB-KW"/>
</dbReference>
<dbReference type="GO" id="GO:0031419">
    <property type="term" value="F:cobalamin binding"/>
    <property type="evidence" value="ECO:0007669"/>
    <property type="project" value="InterPro"/>
</dbReference>
<evidence type="ECO:0000256" key="6">
    <source>
        <dbReference type="ARBA" id="ARBA00023004"/>
    </source>
</evidence>
<dbReference type="SFLD" id="SFLDS00029">
    <property type="entry name" value="Radical_SAM"/>
    <property type="match status" value="1"/>
</dbReference>
<evidence type="ECO:0000259" key="9">
    <source>
        <dbReference type="PROSITE" id="PS51918"/>
    </source>
</evidence>
<organism evidence="10">
    <name type="scientific">hydrothermal vent metagenome</name>
    <dbReference type="NCBI Taxonomy" id="652676"/>
    <lineage>
        <taxon>unclassified sequences</taxon>
        <taxon>metagenomes</taxon>
        <taxon>ecological metagenomes</taxon>
    </lineage>
</organism>
<feature type="domain" description="Radical SAM core" evidence="9">
    <location>
        <begin position="185"/>
        <end position="401"/>
    </location>
</feature>
<dbReference type="AlphaFoldDB" id="A0A3B0SCP5"/>
<evidence type="ECO:0000256" key="1">
    <source>
        <dbReference type="ARBA" id="ARBA00001966"/>
    </source>
</evidence>
<reference evidence="10" key="1">
    <citation type="submission" date="2018-06" db="EMBL/GenBank/DDBJ databases">
        <authorList>
            <person name="Zhirakovskaya E."/>
        </authorList>
    </citation>
    <scope>NUCLEOTIDE SEQUENCE</scope>
</reference>
<dbReference type="GO" id="GO:0051539">
    <property type="term" value="F:4 iron, 4 sulfur cluster binding"/>
    <property type="evidence" value="ECO:0007669"/>
    <property type="project" value="UniProtKB-KW"/>
</dbReference>
<evidence type="ECO:0000256" key="3">
    <source>
        <dbReference type="ARBA" id="ARBA00022679"/>
    </source>
</evidence>
<dbReference type="SMART" id="SM00729">
    <property type="entry name" value="Elp3"/>
    <property type="match status" value="1"/>
</dbReference>
<keyword evidence="2" id="KW-0489">Methyltransferase</keyword>
<dbReference type="SFLD" id="SFLDG01123">
    <property type="entry name" value="methyltransferase_(Class_B)"/>
    <property type="match status" value="1"/>
</dbReference>
<proteinExistence type="predicted"/>
<keyword evidence="4" id="KW-0949">S-adenosyl-L-methionine</keyword>
<dbReference type="Pfam" id="PF02310">
    <property type="entry name" value="B12-binding"/>
    <property type="match status" value="1"/>
</dbReference>
<dbReference type="InterPro" id="IPR006638">
    <property type="entry name" value="Elp3/MiaA/NifB-like_rSAM"/>
</dbReference>
<evidence type="ECO:0000256" key="4">
    <source>
        <dbReference type="ARBA" id="ARBA00022691"/>
    </source>
</evidence>
<dbReference type="InterPro" id="IPR058240">
    <property type="entry name" value="rSAM_sf"/>
</dbReference>
<dbReference type="InterPro" id="IPR006158">
    <property type="entry name" value="Cobalamin-bd"/>
</dbReference>
<keyword evidence="3" id="KW-0808">Transferase</keyword>
<keyword evidence="7" id="KW-0411">Iron-sulfur</keyword>
<keyword evidence="6" id="KW-0408">Iron</keyword>